<feature type="domain" description="LTD" evidence="3">
    <location>
        <begin position="16"/>
        <end position="133"/>
    </location>
</feature>
<dbReference type="InterPro" id="IPR026444">
    <property type="entry name" value="Secre_tail"/>
</dbReference>
<protein>
    <submittedName>
        <fullName evidence="4">Por secretion system C-terminal sorting domain-containing protein</fullName>
    </submittedName>
</protein>
<keyword evidence="1 2" id="KW-0732">Signal</keyword>
<dbReference type="OrthoDB" id="1056765at2"/>
<dbReference type="Proteomes" id="UP000199595">
    <property type="component" value="Unassembled WGS sequence"/>
</dbReference>
<feature type="chain" id="PRO_5011507524" evidence="2">
    <location>
        <begin position="22"/>
        <end position="269"/>
    </location>
</feature>
<dbReference type="InterPro" id="IPR036415">
    <property type="entry name" value="Lamin_tail_dom_sf"/>
</dbReference>
<proteinExistence type="predicted"/>
<evidence type="ECO:0000313" key="5">
    <source>
        <dbReference type="Proteomes" id="UP000199595"/>
    </source>
</evidence>
<evidence type="ECO:0000313" key="4">
    <source>
        <dbReference type="EMBL" id="SDX64301.1"/>
    </source>
</evidence>
<dbReference type="RefSeq" id="WP_090124238.1">
    <property type="nucleotide sequence ID" value="NZ_FNNJ01000007.1"/>
</dbReference>
<keyword evidence="5" id="KW-1185">Reference proteome</keyword>
<sequence length="269" mass="28550">MKKNCILFLCLIVFVKGFSQAEGDIIISEMMNNPAAVSDSNGEYFELFNTTNASIDIGGWIIEDGNSSETISGTLLIPPLGYVVLAKNSDTAANGGVVADYDYTSTITLTNSNGTLILRNSSNVVIDRVDFDDTTFPIVSGKSMELSQSSLDHISNNSGANWALATLEIVAGGDLGSPGSAAGGVLLAKSLQIEGFNVYPNPVANGSFQITTASNTNKQLTIYSMLGNQVYSKTVEVNEHVNVSHLNSGVYFVNVEENGKTATKKLVIK</sequence>
<dbReference type="PROSITE" id="PS51841">
    <property type="entry name" value="LTD"/>
    <property type="match status" value="1"/>
</dbReference>
<dbReference type="Pfam" id="PF18962">
    <property type="entry name" value="Por_Secre_tail"/>
    <property type="match status" value="1"/>
</dbReference>
<organism evidence="4 5">
    <name type="scientific">Lutibacter oricola</name>
    <dbReference type="NCBI Taxonomy" id="762486"/>
    <lineage>
        <taxon>Bacteria</taxon>
        <taxon>Pseudomonadati</taxon>
        <taxon>Bacteroidota</taxon>
        <taxon>Flavobacteriia</taxon>
        <taxon>Flavobacteriales</taxon>
        <taxon>Flavobacteriaceae</taxon>
        <taxon>Lutibacter</taxon>
    </lineage>
</organism>
<dbReference type="Pfam" id="PF00932">
    <property type="entry name" value="LTD"/>
    <property type="match status" value="1"/>
</dbReference>
<dbReference type="AlphaFoldDB" id="A0A1H3DD34"/>
<gene>
    <name evidence="4" type="ORF">SAMN05444411_107118</name>
</gene>
<evidence type="ECO:0000256" key="1">
    <source>
        <dbReference type="ARBA" id="ARBA00022729"/>
    </source>
</evidence>
<dbReference type="NCBIfam" id="TIGR04183">
    <property type="entry name" value="Por_Secre_tail"/>
    <property type="match status" value="1"/>
</dbReference>
<reference evidence="4 5" key="1">
    <citation type="submission" date="2016-10" db="EMBL/GenBank/DDBJ databases">
        <authorList>
            <person name="de Groot N.N."/>
        </authorList>
    </citation>
    <scope>NUCLEOTIDE SEQUENCE [LARGE SCALE GENOMIC DNA]</scope>
    <source>
        <strain evidence="4 5">DSM 24956</strain>
    </source>
</reference>
<evidence type="ECO:0000259" key="3">
    <source>
        <dbReference type="PROSITE" id="PS51841"/>
    </source>
</evidence>
<dbReference type="InterPro" id="IPR001322">
    <property type="entry name" value="Lamin_tail_dom"/>
</dbReference>
<dbReference type="EMBL" id="FNNJ01000007">
    <property type="protein sequence ID" value="SDX64301.1"/>
    <property type="molecule type" value="Genomic_DNA"/>
</dbReference>
<feature type="signal peptide" evidence="2">
    <location>
        <begin position="1"/>
        <end position="21"/>
    </location>
</feature>
<accession>A0A1H3DD34</accession>
<name>A0A1H3DD34_9FLAO</name>
<evidence type="ECO:0000256" key="2">
    <source>
        <dbReference type="SAM" id="SignalP"/>
    </source>
</evidence>
<dbReference type="Gene3D" id="2.60.40.1260">
    <property type="entry name" value="Lamin Tail domain"/>
    <property type="match status" value="1"/>
</dbReference>
<dbReference type="SUPFAM" id="SSF74853">
    <property type="entry name" value="Lamin A/C globular tail domain"/>
    <property type="match status" value="1"/>
</dbReference>
<dbReference type="STRING" id="762486.SAMN05444411_107118"/>